<keyword evidence="6" id="KW-0449">Lipoprotein</keyword>
<organism evidence="10 11">
    <name type="scientific">Triparma laevis f. inornata</name>
    <dbReference type="NCBI Taxonomy" id="1714386"/>
    <lineage>
        <taxon>Eukaryota</taxon>
        <taxon>Sar</taxon>
        <taxon>Stramenopiles</taxon>
        <taxon>Ochrophyta</taxon>
        <taxon>Bolidophyceae</taxon>
        <taxon>Parmales</taxon>
        <taxon>Triparmaceae</taxon>
        <taxon>Triparma</taxon>
    </lineage>
</organism>
<feature type="repeat" description="ARM" evidence="8">
    <location>
        <begin position="1284"/>
        <end position="1312"/>
    </location>
</feature>
<evidence type="ECO:0000256" key="1">
    <source>
        <dbReference type="ARBA" id="ARBA00004592"/>
    </source>
</evidence>
<dbReference type="InterPro" id="IPR000225">
    <property type="entry name" value="Armadillo"/>
</dbReference>
<feature type="compositionally biased region" description="Basic residues" evidence="9">
    <location>
        <begin position="1546"/>
        <end position="1559"/>
    </location>
</feature>
<feature type="compositionally biased region" description="Low complexity" evidence="9">
    <location>
        <begin position="153"/>
        <end position="165"/>
    </location>
</feature>
<feature type="compositionally biased region" description="Basic and acidic residues" evidence="9">
    <location>
        <begin position="133"/>
        <end position="145"/>
    </location>
</feature>
<name>A0A9W6ZS55_9STRA</name>
<evidence type="ECO:0000256" key="2">
    <source>
        <dbReference type="ARBA" id="ARBA00005462"/>
    </source>
</evidence>
<dbReference type="SMART" id="SM00185">
    <property type="entry name" value="ARM"/>
    <property type="match status" value="14"/>
</dbReference>
<protein>
    <recommendedName>
        <fullName evidence="7">Vacuolar protein 8</fullName>
    </recommendedName>
</protein>
<dbReference type="PANTHER" id="PTHR47249:SF1">
    <property type="entry name" value="VACUOLAR PROTEIN 8"/>
    <property type="match status" value="1"/>
</dbReference>
<dbReference type="GO" id="GO:0071562">
    <property type="term" value="P:nucleus-vacuole junction assembly"/>
    <property type="evidence" value="ECO:0007669"/>
    <property type="project" value="InterPro"/>
</dbReference>
<evidence type="ECO:0000256" key="3">
    <source>
        <dbReference type="ARBA" id="ARBA00022554"/>
    </source>
</evidence>
<evidence type="ECO:0000256" key="4">
    <source>
        <dbReference type="ARBA" id="ARBA00022737"/>
    </source>
</evidence>
<keyword evidence="3" id="KW-0926">Vacuole</keyword>
<evidence type="ECO:0000256" key="7">
    <source>
        <dbReference type="ARBA" id="ARBA00026209"/>
    </source>
</evidence>
<evidence type="ECO:0000256" key="5">
    <source>
        <dbReference type="ARBA" id="ARBA00023136"/>
    </source>
</evidence>
<proteinExistence type="inferred from homology"/>
<comment type="subcellular location">
    <subcellularLocation>
        <location evidence="1">Vacuole membrane</location>
        <topology evidence="1">Lipid-anchor</topology>
    </subcellularLocation>
</comment>
<dbReference type="InterPro" id="IPR016024">
    <property type="entry name" value="ARM-type_fold"/>
</dbReference>
<reference evidence="11" key="1">
    <citation type="journal article" date="2023" name="Commun. Biol.">
        <title>Genome analysis of Parmales, the sister group of diatoms, reveals the evolutionary specialization of diatoms from phago-mixotrophs to photoautotrophs.</title>
        <authorList>
            <person name="Ban H."/>
            <person name="Sato S."/>
            <person name="Yoshikawa S."/>
            <person name="Yamada K."/>
            <person name="Nakamura Y."/>
            <person name="Ichinomiya M."/>
            <person name="Sato N."/>
            <person name="Blanc-Mathieu R."/>
            <person name="Endo H."/>
            <person name="Kuwata A."/>
            <person name="Ogata H."/>
        </authorList>
    </citation>
    <scope>NUCLEOTIDE SEQUENCE [LARGE SCALE GENOMIC DNA]</scope>
</reference>
<feature type="region of interest" description="Disordered" evidence="9">
    <location>
        <begin position="1504"/>
        <end position="1583"/>
    </location>
</feature>
<evidence type="ECO:0000256" key="8">
    <source>
        <dbReference type="PROSITE-ProRule" id="PRU00259"/>
    </source>
</evidence>
<dbReference type="PROSITE" id="PS50176">
    <property type="entry name" value="ARM_REPEAT"/>
    <property type="match status" value="1"/>
</dbReference>
<dbReference type="GO" id="GO:0043495">
    <property type="term" value="F:protein-membrane adaptor activity"/>
    <property type="evidence" value="ECO:0007669"/>
    <property type="project" value="InterPro"/>
</dbReference>
<dbReference type="GO" id="GO:0005774">
    <property type="term" value="C:vacuolar membrane"/>
    <property type="evidence" value="ECO:0007669"/>
    <property type="project" value="UniProtKB-SubCell"/>
</dbReference>
<feature type="region of interest" description="Disordered" evidence="9">
    <location>
        <begin position="133"/>
        <end position="174"/>
    </location>
</feature>
<dbReference type="InterPro" id="IPR045156">
    <property type="entry name" value="Vac8"/>
</dbReference>
<evidence type="ECO:0000313" key="11">
    <source>
        <dbReference type="Proteomes" id="UP001162640"/>
    </source>
</evidence>
<comment type="caution">
    <text evidence="10">The sequence shown here is derived from an EMBL/GenBank/DDBJ whole genome shotgun (WGS) entry which is preliminary data.</text>
</comment>
<dbReference type="SUPFAM" id="SSF48371">
    <property type="entry name" value="ARM repeat"/>
    <property type="match status" value="4"/>
</dbReference>
<evidence type="ECO:0000256" key="9">
    <source>
        <dbReference type="SAM" id="MobiDB-lite"/>
    </source>
</evidence>
<sequence>MDLDNKWDWEERKLPCKVKTESGNPAADELRARLREIAQRLAVEQLKSDDIAISDNKKAAKTIKLDSDAAIEATLATSTYNAKVLIGHVTSHKLTQTQMNINKRFQRVPKSPPRKVMMDLQKERLVRTGTIPHYEDYNNKPEEKKMMKRRQQNHQSRQSHNMQSMGGLGDASLDASLDSGQIRAAQAVFKPYSGDLFGSHGSNMGGMVYLSRMPNHGIPEPSPYTQDDQKANVNDQNDNMNMMDTENEGESWEALAKPTHAKVTCASTICGWSKHSANVERLANEGALDAIIRLAKEDDRKIRRYCASAFRHMSSHKMLCEQMIYLQAPIFVGELASSSHDKIISRDCAITMLNLTRMQGKEGVLVEDGAVLALMSLMSDSDELSGVCARGLFNLTCVDEPYSFIERVIKAFLGLASAATLEVKHICASALCNLSDLKSMRLRLVEEGVVQVLGQLARGAEAKTRRVCAIVLQSLASTKPCRQEMVAKTAVGTLYSLSNDNDANTLHYIASAMMRLALDPANCQKMVNESGVSALCNICMRCPDMPKTTQPCAAAFQILSRQEQAKIVMVNEQCVPALVTLLRASTDPNTLQFCLLAFCNLLTVEENHTPILQQGGVMSIIEQAKNEADGIRESCALALFNLSCGESTRKAAVAAGAVPAIMNIAKLDDAEARTRCAATLCNFASERLNIGKMVEEGVIQTFIDLLMTNEPDTVKHCCAALCQLAQDSASCKKIVELGAVPHIVAGVETGDDLTKYSCCSVLSALSFHVGCRQTLVSMGALTALISLAQMGDDPTSLRCSLAFANLSCEPTVQGTMIEQDVLPILTQLSDGYSISYSEENQQYIAKALCNLSCHVGFEKKMIEQDCVKSLMMIGMVRSVAPMTKQVCAKALQNLLSLDSQEQLCEEGLVSTITSFSKLSDEPTMKTCAQIFNFLSTNVVGRSKLVEKKAALFACIGLLRSSSLATKIIVGKTICNLLCHKDSQAATVQVGAVEKLEKIATLGDAESELNCAKSFFLICGTESNREVMTNVNAMKIIILLARSPNPETSAYAVKVIANLAQFEDTRLDLLDNNVIMALVALTENASLSREQVTLIAYSFSNLSMVERFAGKLVQESVVAALLRIQNFFGDASVAAIIANTIRSMVGCQDTLEMMVEDGAIELLGLLSKVVDTNWAESVFYDANFACFKFASYGDILRKELIGRGALEIIGGGGGYQCCHDFAVASMFLLSLNTEYRVSVADGVGGSILIKLAMEEPDTMMTQNASQALFMLSKSEKSRNLLVDAGLPAALVKLCRSDNEDIRGSASQALKNLSSEGGDGLEEGTVSALIAMSKGNSDNSVSNFDDGALVQPKQIAGNSDNSVSNFDDGALVQPKQIAVDAGKFSLDEVHKPEVHMDEFAPLVVTMIKEMGGDAPNGKGPAAPPAPTMASQDVPHKPVVDEEVDQKNEDDENLNKVMLYAKMNVPQDLLNDDSIVEEDEVGEGAGAPAQPVIMEEKETEKKIAVANKRMSVKGPGSNRATVRSGKASPISPPMPTRGDVMGPKEKQAKARRRRRSIQAKKKREAEEKKSEEGLSFDQQAANAGLF</sequence>
<dbReference type="EMBL" id="BLQM01000064">
    <property type="protein sequence ID" value="GMH58371.1"/>
    <property type="molecule type" value="Genomic_DNA"/>
</dbReference>
<dbReference type="PANTHER" id="PTHR47249">
    <property type="entry name" value="VACUOLAR PROTEIN 8"/>
    <property type="match status" value="1"/>
</dbReference>
<feature type="compositionally biased region" description="Polar residues" evidence="9">
    <location>
        <begin position="1573"/>
        <end position="1583"/>
    </location>
</feature>
<feature type="region of interest" description="Disordered" evidence="9">
    <location>
        <begin position="1410"/>
        <end position="1430"/>
    </location>
</feature>
<dbReference type="Proteomes" id="UP001162640">
    <property type="component" value="Unassembled WGS sequence"/>
</dbReference>
<dbReference type="Gene3D" id="1.25.10.10">
    <property type="entry name" value="Leucine-rich Repeat Variant"/>
    <property type="match status" value="5"/>
</dbReference>
<feature type="compositionally biased region" description="Basic and acidic residues" evidence="9">
    <location>
        <begin position="1560"/>
        <end position="1569"/>
    </location>
</feature>
<evidence type="ECO:0000313" key="10">
    <source>
        <dbReference type="EMBL" id="GMH58371.1"/>
    </source>
</evidence>
<keyword evidence="5" id="KW-0472">Membrane</keyword>
<keyword evidence="4" id="KW-0677">Repeat</keyword>
<evidence type="ECO:0000256" key="6">
    <source>
        <dbReference type="ARBA" id="ARBA00023288"/>
    </source>
</evidence>
<gene>
    <name evidence="10" type="ORF">TL16_g02595</name>
</gene>
<accession>A0A9W6ZS55</accession>
<dbReference type="InterPro" id="IPR011989">
    <property type="entry name" value="ARM-like"/>
</dbReference>
<dbReference type="Pfam" id="PF00514">
    <property type="entry name" value="Arm"/>
    <property type="match status" value="1"/>
</dbReference>
<comment type="similarity">
    <text evidence="2">Belongs to the beta-catenin family.</text>
</comment>